<dbReference type="EMBL" id="JABSTU010000007">
    <property type="protein sequence ID" value="KAH8025460.1"/>
    <property type="molecule type" value="Genomic_DNA"/>
</dbReference>
<reference evidence="2" key="1">
    <citation type="journal article" date="2020" name="Cell">
        <title>Large-Scale Comparative Analyses of Tick Genomes Elucidate Their Genetic Diversity and Vector Capacities.</title>
        <authorList>
            <consortium name="Tick Genome and Microbiome Consortium (TIGMIC)"/>
            <person name="Jia N."/>
            <person name="Wang J."/>
            <person name="Shi W."/>
            <person name="Du L."/>
            <person name="Sun Y."/>
            <person name="Zhan W."/>
            <person name="Jiang J.F."/>
            <person name="Wang Q."/>
            <person name="Zhang B."/>
            <person name="Ji P."/>
            <person name="Bell-Sakyi L."/>
            <person name="Cui X.M."/>
            <person name="Yuan T.T."/>
            <person name="Jiang B.G."/>
            <person name="Yang W.F."/>
            <person name="Lam T.T."/>
            <person name="Chang Q.C."/>
            <person name="Ding S.J."/>
            <person name="Wang X.J."/>
            <person name="Zhu J.G."/>
            <person name="Ruan X.D."/>
            <person name="Zhao L."/>
            <person name="Wei J.T."/>
            <person name="Ye R.Z."/>
            <person name="Que T.C."/>
            <person name="Du C.H."/>
            <person name="Zhou Y.H."/>
            <person name="Cheng J.X."/>
            <person name="Dai P.F."/>
            <person name="Guo W.B."/>
            <person name="Han X.H."/>
            <person name="Huang E.J."/>
            <person name="Li L.F."/>
            <person name="Wei W."/>
            <person name="Gao Y.C."/>
            <person name="Liu J.Z."/>
            <person name="Shao H.Z."/>
            <person name="Wang X."/>
            <person name="Wang C.C."/>
            <person name="Yang T.C."/>
            <person name="Huo Q.B."/>
            <person name="Li W."/>
            <person name="Chen H.Y."/>
            <person name="Chen S.E."/>
            <person name="Zhou L.G."/>
            <person name="Ni X.B."/>
            <person name="Tian J.H."/>
            <person name="Sheng Y."/>
            <person name="Liu T."/>
            <person name="Pan Y.S."/>
            <person name="Xia L.Y."/>
            <person name="Li J."/>
            <person name="Zhao F."/>
            <person name="Cao W.C."/>
        </authorList>
    </citation>
    <scope>NUCLEOTIDE SEQUENCE</scope>
    <source>
        <strain evidence="2">Rmic-2018</strain>
    </source>
</reference>
<comment type="caution">
    <text evidence="2">The sequence shown here is derived from an EMBL/GenBank/DDBJ whole genome shotgun (WGS) entry which is preliminary data.</text>
</comment>
<proteinExistence type="predicted"/>
<gene>
    <name evidence="2" type="ORF">HPB51_008375</name>
</gene>
<reference evidence="2" key="2">
    <citation type="submission" date="2021-09" db="EMBL/GenBank/DDBJ databases">
        <authorList>
            <person name="Jia N."/>
            <person name="Wang J."/>
            <person name="Shi W."/>
            <person name="Du L."/>
            <person name="Sun Y."/>
            <person name="Zhan W."/>
            <person name="Jiang J."/>
            <person name="Wang Q."/>
            <person name="Zhang B."/>
            <person name="Ji P."/>
            <person name="Sakyi L.B."/>
            <person name="Cui X."/>
            <person name="Yuan T."/>
            <person name="Jiang B."/>
            <person name="Yang W."/>
            <person name="Lam T.T.-Y."/>
            <person name="Chang Q."/>
            <person name="Ding S."/>
            <person name="Wang X."/>
            <person name="Zhu J."/>
            <person name="Ruan X."/>
            <person name="Zhao L."/>
            <person name="Wei J."/>
            <person name="Que T."/>
            <person name="Du C."/>
            <person name="Cheng J."/>
            <person name="Dai P."/>
            <person name="Han X."/>
            <person name="Huang E."/>
            <person name="Gao Y."/>
            <person name="Liu J."/>
            <person name="Shao H."/>
            <person name="Ye R."/>
            <person name="Li L."/>
            <person name="Wei W."/>
            <person name="Wang X."/>
            <person name="Wang C."/>
            <person name="Huo Q."/>
            <person name="Li W."/>
            <person name="Guo W."/>
            <person name="Chen H."/>
            <person name="Chen S."/>
            <person name="Zhou L."/>
            <person name="Zhou L."/>
            <person name="Ni X."/>
            <person name="Tian J."/>
            <person name="Zhou Y."/>
            <person name="Sheng Y."/>
            <person name="Liu T."/>
            <person name="Pan Y."/>
            <person name="Xia L."/>
            <person name="Li J."/>
            <person name="Zhao F."/>
            <person name="Cao W."/>
        </authorList>
    </citation>
    <scope>NUCLEOTIDE SEQUENCE</scope>
    <source>
        <strain evidence="2">Rmic-2018</strain>
        <tissue evidence="2">Larvae</tissue>
    </source>
</reference>
<evidence type="ECO:0000313" key="3">
    <source>
        <dbReference type="Proteomes" id="UP000821866"/>
    </source>
</evidence>
<dbReference type="Proteomes" id="UP000821866">
    <property type="component" value="Unassembled WGS sequence"/>
</dbReference>
<accession>A0A9J6DTY5</accession>
<sequence length="251" mass="27201">MTATVDTSKIHPTKDDTSSMALEPPVLTTQESLAQAAGSPVSSHILPSAPHQPLLSEFDIQDTPNHPKQSSAGASLPIPDCLQALVSQGEAERRALRQVVETHFATHLFSLEATLAQCAPTTDVVADLAASSLSLRSSLAFSNVSTAVERNVPLLAQPWFFGAELPPPTLRWHHVVSSILVQFESVAVRNGRTVQNKAQALVQLYGAAVEYLEYIPQAVCSNYEALVSALETRFGNSHLLQLYFTQLKHVR</sequence>
<name>A0A9J6DTY5_RHIMP</name>
<feature type="region of interest" description="Disordered" evidence="1">
    <location>
        <begin position="1"/>
        <end position="21"/>
    </location>
</feature>
<keyword evidence="3" id="KW-1185">Reference proteome</keyword>
<evidence type="ECO:0000313" key="2">
    <source>
        <dbReference type="EMBL" id="KAH8025460.1"/>
    </source>
</evidence>
<feature type="compositionally biased region" description="Basic and acidic residues" evidence="1">
    <location>
        <begin position="8"/>
        <end position="17"/>
    </location>
</feature>
<dbReference type="AlphaFoldDB" id="A0A9J6DTY5"/>
<organism evidence="2 3">
    <name type="scientific">Rhipicephalus microplus</name>
    <name type="common">Cattle tick</name>
    <name type="synonym">Boophilus microplus</name>
    <dbReference type="NCBI Taxonomy" id="6941"/>
    <lineage>
        <taxon>Eukaryota</taxon>
        <taxon>Metazoa</taxon>
        <taxon>Ecdysozoa</taxon>
        <taxon>Arthropoda</taxon>
        <taxon>Chelicerata</taxon>
        <taxon>Arachnida</taxon>
        <taxon>Acari</taxon>
        <taxon>Parasitiformes</taxon>
        <taxon>Ixodida</taxon>
        <taxon>Ixodoidea</taxon>
        <taxon>Ixodidae</taxon>
        <taxon>Rhipicephalinae</taxon>
        <taxon>Rhipicephalus</taxon>
        <taxon>Boophilus</taxon>
    </lineage>
</organism>
<evidence type="ECO:0000256" key="1">
    <source>
        <dbReference type="SAM" id="MobiDB-lite"/>
    </source>
</evidence>
<protein>
    <submittedName>
        <fullName evidence="2">Uncharacterized protein</fullName>
    </submittedName>
</protein>